<dbReference type="PANTHER" id="PTHR48449">
    <property type="entry name" value="DUF1985 DOMAIN-CONTAINING PROTEIN"/>
    <property type="match status" value="1"/>
</dbReference>
<feature type="non-terminal residue" evidence="2">
    <location>
        <position position="105"/>
    </location>
</feature>
<protein>
    <recommendedName>
        <fullName evidence="1">DUF1985 domain-containing protein</fullName>
    </recommendedName>
</protein>
<dbReference type="OrthoDB" id="1217888at2759"/>
<sequence>MKLTVRQNLDEFQGLMFDNLGRFPTLMSRFRGSVFGRYIDVSFIPVPSLLWPLLSRLAKIDRDSEAWFVVKGVPVRYSITEFALISGLTCSPLEKNYANDFDHDS</sequence>
<gene>
    <name evidence="2" type="ORF">CEURO_LOCUS20279</name>
</gene>
<reference evidence="2" key="1">
    <citation type="submission" date="2022-07" db="EMBL/GenBank/DDBJ databases">
        <authorList>
            <person name="Macas J."/>
            <person name="Novak P."/>
            <person name="Neumann P."/>
        </authorList>
    </citation>
    <scope>NUCLEOTIDE SEQUENCE</scope>
</reference>
<name>A0A9P0ZVU6_CUSEU</name>
<dbReference type="Proteomes" id="UP001152484">
    <property type="component" value="Unassembled WGS sequence"/>
</dbReference>
<dbReference type="Pfam" id="PF09331">
    <property type="entry name" value="DUF1985"/>
    <property type="match status" value="1"/>
</dbReference>
<dbReference type="PANTHER" id="PTHR48449:SF1">
    <property type="entry name" value="DUF1985 DOMAIN-CONTAINING PROTEIN"/>
    <property type="match status" value="1"/>
</dbReference>
<feature type="domain" description="DUF1985" evidence="1">
    <location>
        <begin position="54"/>
        <end position="97"/>
    </location>
</feature>
<dbReference type="EMBL" id="CAMAPE010000062">
    <property type="protein sequence ID" value="CAH9114126.1"/>
    <property type="molecule type" value="Genomic_DNA"/>
</dbReference>
<accession>A0A9P0ZVU6</accession>
<evidence type="ECO:0000259" key="1">
    <source>
        <dbReference type="Pfam" id="PF09331"/>
    </source>
</evidence>
<keyword evidence="3" id="KW-1185">Reference proteome</keyword>
<evidence type="ECO:0000313" key="2">
    <source>
        <dbReference type="EMBL" id="CAH9114126.1"/>
    </source>
</evidence>
<evidence type="ECO:0000313" key="3">
    <source>
        <dbReference type="Proteomes" id="UP001152484"/>
    </source>
</evidence>
<comment type="caution">
    <text evidence="2">The sequence shown here is derived from an EMBL/GenBank/DDBJ whole genome shotgun (WGS) entry which is preliminary data.</text>
</comment>
<organism evidence="2 3">
    <name type="scientific">Cuscuta europaea</name>
    <name type="common">European dodder</name>
    <dbReference type="NCBI Taxonomy" id="41803"/>
    <lineage>
        <taxon>Eukaryota</taxon>
        <taxon>Viridiplantae</taxon>
        <taxon>Streptophyta</taxon>
        <taxon>Embryophyta</taxon>
        <taxon>Tracheophyta</taxon>
        <taxon>Spermatophyta</taxon>
        <taxon>Magnoliopsida</taxon>
        <taxon>eudicotyledons</taxon>
        <taxon>Gunneridae</taxon>
        <taxon>Pentapetalae</taxon>
        <taxon>asterids</taxon>
        <taxon>lamiids</taxon>
        <taxon>Solanales</taxon>
        <taxon>Convolvulaceae</taxon>
        <taxon>Cuscuteae</taxon>
        <taxon>Cuscuta</taxon>
        <taxon>Cuscuta subgen. Cuscuta</taxon>
    </lineage>
</organism>
<dbReference type="AlphaFoldDB" id="A0A9P0ZVU6"/>
<proteinExistence type="predicted"/>
<dbReference type="InterPro" id="IPR015410">
    <property type="entry name" value="DUF1985"/>
</dbReference>